<keyword evidence="3 6" id="KW-0460">Magnesium</keyword>
<proteinExistence type="inferred from homology"/>
<dbReference type="GO" id="GO:0009234">
    <property type="term" value="P:menaquinone biosynthetic process"/>
    <property type="evidence" value="ECO:0007669"/>
    <property type="project" value="UniProtKB-UniRule"/>
</dbReference>
<keyword evidence="6" id="KW-0474">Menaquinone biosynthesis</keyword>
<sequence length="612" mass="68980">MFSNIENVNILTSVLKRHGVRRVVVCPGSRNAPLVHNLNEIDGITCYPVTDERSAGFVALGMALGDPSPCPSPVAVCVTSGSALLNLYPAVAEAYYQKLPVVFISADRPGAWIGQQDGQTLPQPDVFGTMVNKSVNLPIITPRIHSEEGCLPANAEAINSMHDEQAWHCERLVNEALIDCKHRKIGPVHINIPIPEPLYEFTCRQLPQAHKVDYIRSGMWSGDFHYGDLLDFLEAKKPMIIIGQDYPASILYGIKNIQNWAVILCEPTALGLDSKDPADRKFSTSQLMTNFEEVLYQIEVKKAEDPDFDEEAYLPDFILYTGGNIVSKRLKQFLRKAAQKAQVWRVSKDGDYIDTFMRTDRIFQANVHQLADAMTSYEQKYPDEVNDYRDLWTTALRHAKRHAYDYEPEYSSMATVRYFEQEFHANSKKDSRECRVFYGNSMAIRLGCIYAHQYVFCNRGVNGIEGTLSAAAGLSIYLSEYHHPDAKKQQKVFCILGDLSFFYDQNALWNQNLNGSLRIIVLNNGGGAIFGKFKGLKESAARENLVMAEHQTSAVNICQANDITYLGADNMKTMKYGIDQLIHSDSERPMLLEVFTDIDADNRALEDYFKSL</sequence>
<dbReference type="PANTHER" id="PTHR42916">
    <property type="entry name" value="2-SUCCINYL-5-ENOLPYRUVYL-6-HYDROXY-3-CYCLOHEXENE-1-CARBOXYLATE SYNTHASE"/>
    <property type="match status" value="1"/>
</dbReference>
<comment type="cofactor">
    <cofactor evidence="6">
        <name>thiamine diphosphate</name>
        <dbReference type="ChEBI" id="CHEBI:58937"/>
    </cofactor>
    <text evidence="6">Binds 1 thiamine pyrophosphate per subunit.</text>
</comment>
<evidence type="ECO:0000259" key="9">
    <source>
        <dbReference type="Pfam" id="PF16582"/>
    </source>
</evidence>
<dbReference type="InterPro" id="IPR032264">
    <property type="entry name" value="MenD_middle"/>
</dbReference>
<keyword evidence="11" id="KW-1185">Reference proteome</keyword>
<dbReference type="EMBL" id="SGVY01000001">
    <property type="protein sequence ID" value="TFH84503.1"/>
    <property type="molecule type" value="Genomic_DNA"/>
</dbReference>
<dbReference type="OrthoDB" id="9791859at2"/>
<evidence type="ECO:0000259" key="8">
    <source>
        <dbReference type="Pfam" id="PF02776"/>
    </source>
</evidence>
<dbReference type="InterPro" id="IPR012001">
    <property type="entry name" value="Thiamin_PyroP_enz_TPP-bd_dom"/>
</dbReference>
<dbReference type="GO" id="GO:0000287">
    <property type="term" value="F:magnesium ion binding"/>
    <property type="evidence" value="ECO:0007669"/>
    <property type="project" value="UniProtKB-UniRule"/>
</dbReference>
<evidence type="ECO:0000313" key="10">
    <source>
        <dbReference type="EMBL" id="TFH84503.1"/>
    </source>
</evidence>
<dbReference type="SUPFAM" id="SSF52518">
    <property type="entry name" value="Thiamin diphosphate-binding fold (THDP-binding)"/>
    <property type="match status" value="2"/>
</dbReference>
<dbReference type="EC" id="2.2.1.9" evidence="6"/>
<keyword evidence="2 6" id="KW-0479">Metal-binding</keyword>
<dbReference type="GO" id="GO:0070204">
    <property type="term" value="F:2-succinyl-5-enolpyruvyl-6-hydroxy-3-cyclohexene-1-carboxylic-acid synthase activity"/>
    <property type="evidence" value="ECO:0007669"/>
    <property type="project" value="UniProtKB-UniRule"/>
</dbReference>
<protein>
    <recommendedName>
        <fullName evidence="6">2-succinyl-5-enolpyruvyl-6-hydroxy-3-cyclohexene-1-carboxylate synthase</fullName>
        <shortName evidence="6">SEPHCHC synthase</shortName>
        <ecNumber evidence="6">2.2.1.9</ecNumber>
    </recommendedName>
    <alternativeName>
        <fullName evidence="6">Menaquinone biosynthesis protein MenD</fullName>
    </alternativeName>
</protein>
<dbReference type="PANTHER" id="PTHR42916:SF1">
    <property type="entry name" value="PROTEIN PHYLLO, CHLOROPLASTIC"/>
    <property type="match status" value="1"/>
</dbReference>
<dbReference type="Gene3D" id="3.40.50.1220">
    <property type="entry name" value="TPP-binding domain"/>
    <property type="match status" value="1"/>
</dbReference>
<comment type="pathway">
    <text evidence="6">Quinol/quinone metabolism; menaquinone biosynthesis.</text>
</comment>
<comment type="cofactor">
    <cofactor evidence="6">
        <name>Mg(2+)</name>
        <dbReference type="ChEBI" id="CHEBI:18420"/>
    </cofactor>
    <cofactor evidence="6">
        <name>Mn(2+)</name>
        <dbReference type="ChEBI" id="CHEBI:29035"/>
    </cofactor>
</comment>
<organism evidence="10 11">
    <name type="scientific">Segatella hominis</name>
    <dbReference type="NCBI Taxonomy" id="2518605"/>
    <lineage>
        <taxon>Bacteria</taxon>
        <taxon>Pseudomonadati</taxon>
        <taxon>Bacteroidota</taxon>
        <taxon>Bacteroidia</taxon>
        <taxon>Bacteroidales</taxon>
        <taxon>Prevotellaceae</taxon>
        <taxon>Segatella</taxon>
    </lineage>
</organism>
<evidence type="ECO:0000256" key="2">
    <source>
        <dbReference type="ARBA" id="ARBA00022723"/>
    </source>
</evidence>
<evidence type="ECO:0000313" key="11">
    <source>
        <dbReference type="Proteomes" id="UP000297872"/>
    </source>
</evidence>
<comment type="function">
    <text evidence="6">Catalyzes the thiamine diphosphate-dependent decarboxylation of 2-oxoglutarate and the subsequent addition of the resulting succinic semialdehyde-thiamine pyrophosphate anion to isochorismate to yield 2-succinyl-5-enolpyruvyl-6-hydroxy-3-cyclohexene-1-carboxylate (SEPHCHC).</text>
</comment>
<feature type="domain" description="Thiamine pyrophosphate enzyme TPP-binding" evidence="7">
    <location>
        <begin position="455"/>
        <end position="594"/>
    </location>
</feature>
<comment type="subunit">
    <text evidence="6">Homodimer.</text>
</comment>
<comment type="similarity">
    <text evidence="6">Belongs to the TPP enzyme family. MenD subfamily.</text>
</comment>
<dbReference type="GO" id="GO:0030145">
    <property type="term" value="F:manganese ion binding"/>
    <property type="evidence" value="ECO:0007669"/>
    <property type="project" value="UniProtKB-UniRule"/>
</dbReference>
<dbReference type="Gene3D" id="3.40.50.970">
    <property type="match status" value="2"/>
</dbReference>
<dbReference type="InterPro" id="IPR004433">
    <property type="entry name" value="MenaQ_synth_MenD"/>
</dbReference>
<dbReference type="GeneID" id="302993695"/>
<feature type="domain" description="Thiamine pyrophosphate enzyme N-terminal TPP-binding" evidence="8">
    <location>
        <begin position="10"/>
        <end position="117"/>
    </location>
</feature>
<feature type="domain" description="Menaquinone biosynthesis protein MenD middle" evidence="9">
    <location>
        <begin position="315"/>
        <end position="380"/>
    </location>
</feature>
<dbReference type="Pfam" id="PF02775">
    <property type="entry name" value="TPP_enzyme_C"/>
    <property type="match status" value="1"/>
</dbReference>
<dbReference type="Proteomes" id="UP000297872">
    <property type="component" value="Unassembled WGS sequence"/>
</dbReference>
<dbReference type="Pfam" id="PF16582">
    <property type="entry name" value="TPP_enzyme_M_2"/>
    <property type="match status" value="1"/>
</dbReference>
<dbReference type="InterPro" id="IPR011766">
    <property type="entry name" value="TPP_enzyme_TPP-bd"/>
</dbReference>
<evidence type="ECO:0000256" key="4">
    <source>
        <dbReference type="ARBA" id="ARBA00023052"/>
    </source>
</evidence>
<comment type="catalytic activity">
    <reaction evidence="6">
        <text>isochorismate + 2-oxoglutarate + H(+) = 5-enolpyruvoyl-6-hydroxy-2-succinyl-cyclohex-3-ene-1-carboxylate + CO2</text>
        <dbReference type="Rhea" id="RHEA:25593"/>
        <dbReference type="ChEBI" id="CHEBI:15378"/>
        <dbReference type="ChEBI" id="CHEBI:16526"/>
        <dbReference type="ChEBI" id="CHEBI:16810"/>
        <dbReference type="ChEBI" id="CHEBI:29780"/>
        <dbReference type="ChEBI" id="CHEBI:58818"/>
        <dbReference type="EC" id="2.2.1.9"/>
    </reaction>
</comment>
<dbReference type="HAMAP" id="MF_01659">
    <property type="entry name" value="MenD"/>
    <property type="match status" value="1"/>
</dbReference>
<accession>A0A4Y8VVY0</accession>
<dbReference type="UniPathway" id="UPA01057">
    <property type="reaction ID" value="UER00164"/>
</dbReference>
<dbReference type="Pfam" id="PF02776">
    <property type="entry name" value="TPP_enzyme_N"/>
    <property type="match status" value="1"/>
</dbReference>
<keyword evidence="1 6" id="KW-0808">Transferase</keyword>
<dbReference type="NCBIfam" id="TIGR00173">
    <property type="entry name" value="menD"/>
    <property type="match status" value="1"/>
</dbReference>
<comment type="caution">
    <text evidence="10">The sequence shown here is derived from an EMBL/GenBank/DDBJ whole genome shotgun (WGS) entry which is preliminary data.</text>
</comment>
<dbReference type="GO" id="GO:0030976">
    <property type="term" value="F:thiamine pyrophosphate binding"/>
    <property type="evidence" value="ECO:0007669"/>
    <property type="project" value="UniProtKB-UniRule"/>
</dbReference>
<dbReference type="RefSeq" id="WP_134842314.1">
    <property type="nucleotide sequence ID" value="NZ_JAXVQK010000023.1"/>
</dbReference>
<evidence type="ECO:0000256" key="1">
    <source>
        <dbReference type="ARBA" id="ARBA00022679"/>
    </source>
</evidence>
<evidence type="ECO:0000256" key="5">
    <source>
        <dbReference type="ARBA" id="ARBA00023211"/>
    </source>
</evidence>
<dbReference type="InterPro" id="IPR029061">
    <property type="entry name" value="THDP-binding"/>
</dbReference>
<reference evidence="10 11" key="1">
    <citation type="submission" date="2019-02" db="EMBL/GenBank/DDBJ databases">
        <title>Draft Genome Sequence of the Prevotella sp. BCRC 81118, Isolated from Human Feces.</title>
        <authorList>
            <person name="Huang C.-H."/>
        </authorList>
    </citation>
    <scope>NUCLEOTIDE SEQUENCE [LARGE SCALE GENOMIC DNA]</scope>
    <source>
        <strain evidence="10 11">BCRC 81118</strain>
    </source>
</reference>
<dbReference type="UniPathway" id="UPA00079"/>
<keyword evidence="5 6" id="KW-0464">Manganese</keyword>
<dbReference type="AlphaFoldDB" id="A0A4Y8VVY0"/>
<evidence type="ECO:0000256" key="3">
    <source>
        <dbReference type="ARBA" id="ARBA00022842"/>
    </source>
</evidence>
<comment type="pathway">
    <text evidence="6">Quinol/quinone metabolism; 1,4-dihydroxy-2-naphthoate biosynthesis; 1,4-dihydroxy-2-naphthoate from chorismate: step 2/7.</text>
</comment>
<evidence type="ECO:0000256" key="6">
    <source>
        <dbReference type="HAMAP-Rule" id="MF_01659"/>
    </source>
</evidence>
<dbReference type="CDD" id="cd07037">
    <property type="entry name" value="TPP_PYR_MenD"/>
    <property type="match status" value="1"/>
</dbReference>
<evidence type="ECO:0000259" key="7">
    <source>
        <dbReference type="Pfam" id="PF02775"/>
    </source>
</evidence>
<dbReference type="PIRSF" id="PIRSF004983">
    <property type="entry name" value="MenD"/>
    <property type="match status" value="1"/>
</dbReference>
<gene>
    <name evidence="6 10" type="primary">menD</name>
    <name evidence="10" type="ORF">EXN75_00080</name>
</gene>
<name>A0A4Y8VVY0_9BACT</name>
<keyword evidence="4 6" id="KW-0786">Thiamine pyrophosphate</keyword>